<dbReference type="PROSITE" id="PS00893">
    <property type="entry name" value="NUDIX_BOX"/>
    <property type="match status" value="1"/>
</dbReference>
<dbReference type="Gene3D" id="3.90.79.10">
    <property type="entry name" value="Nucleoside Triphosphate Pyrophosphohydrolase"/>
    <property type="match status" value="1"/>
</dbReference>
<keyword evidence="3" id="KW-0460">Magnesium</keyword>
<dbReference type="InterPro" id="IPR000086">
    <property type="entry name" value="NUDIX_hydrolase_dom"/>
</dbReference>
<dbReference type="OrthoDB" id="9804563at2"/>
<name>A0A1H9PBD7_9BACT</name>
<dbReference type="GO" id="GO:0016787">
    <property type="term" value="F:hydrolase activity"/>
    <property type="evidence" value="ECO:0007669"/>
    <property type="project" value="UniProtKB-KW"/>
</dbReference>
<dbReference type="EMBL" id="FOFB01000045">
    <property type="protein sequence ID" value="SER45487.1"/>
    <property type="molecule type" value="Genomic_DNA"/>
</dbReference>
<evidence type="ECO:0000313" key="6">
    <source>
        <dbReference type="Proteomes" id="UP000199021"/>
    </source>
</evidence>
<evidence type="ECO:0000256" key="1">
    <source>
        <dbReference type="ARBA" id="ARBA00001946"/>
    </source>
</evidence>
<sequence>MAKFAVSLKARLLLQSHGNLLLLKQTKPNGGNYSLVGGTIERQEFAVETLIRESWEEAGIKLSPNDLELIHVLHKRSKKEHRIVLYFRAYAFEGKPKSREKNKFENVEWCSLKELPHNLTSTVRHVLKAYNAGLLYSEIVK</sequence>
<dbReference type="Pfam" id="PF00293">
    <property type="entry name" value="NUDIX"/>
    <property type="match status" value="1"/>
</dbReference>
<dbReference type="STRING" id="478744.SAMN05444359_14515"/>
<evidence type="ECO:0000256" key="3">
    <source>
        <dbReference type="ARBA" id="ARBA00022842"/>
    </source>
</evidence>
<evidence type="ECO:0000313" key="5">
    <source>
        <dbReference type="EMBL" id="SER45487.1"/>
    </source>
</evidence>
<dbReference type="PANTHER" id="PTHR43046:SF12">
    <property type="entry name" value="GDP-MANNOSE MANNOSYL HYDROLASE"/>
    <property type="match status" value="1"/>
</dbReference>
<feature type="domain" description="Nudix hydrolase" evidence="4">
    <location>
        <begin position="1"/>
        <end position="132"/>
    </location>
</feature>
<keyword evidence="6" id="KW-1185">Reference proteome</keyword>
<dbReference type="PROSITE" id="PS51462">
    <property type="entry name" value="NUDIX"/>
    <property type="match status" value="1"/>
</dbReference>
<comment type="cofactor">
    <cofactor evidence="1">
        <name>Mg(2+)</name>
        <dbReference type="ChEBI" id="CHEBI:18420"/>
    </cofactor>
</comment>
<dbReference type="InterPro" id="IPR015797">
    <property type="entry name" value="NUDIX_hydrolase-like_dom_sf"/>
</dbReference>
<gene>
    <name evidence="5" type="ORF">SAMN05444359_14515</name>
</gene>
<keyword evidence="2" id="KW-0378">Hydrolase</keyword>
<dbReference type="InParanoid" id="A0A1H9PBD7"/>
<dbReference type="PANTHER" id="PTHR43046">
    <property type="entry name" value="GDP-MANNOSE MANNOSYL HYDROLASE"/>
    <property type="match status" value="1"/>
</dbReference>
<dbReference type="Proteomes" id="UP000199021">
    <property type="component" value="Unassembled WGS sequence"/>
</dbReference>
<evidence type="ECO:0000259" key="4">
    <source>
        <dbReference type="PROSITE" id="PS51462"/>
    </source>
</evidence>
<dbReference type="SUPFAM" id="SSF55811">
    <property type="entry name" value="Nudix"/>
    <property type="match status" value="1"/>
</dbReference>
<dbReference type="InterPro" id="IPR020084">
    <property type="entry name" value="NUDIX_hydrolase_CS"/>
</dbReference>
<accession>A0A1H9PBD7</accession>
<dbReference type="AlphaFoldDB" id="A0A1H9PBD7"/>
<reference evidence="6" key="1">
    <citation type="submission" date="2016-10" db="EMBL/GenBank/DDBJ databases">
        <authorList>
            <person name="Varghese N."/>
            <person name="Submissions S."/>
        </authorList>
    </citation>
    <scope>NUCLEOTIDE SEQUENCE [LARGE SCALE GENOMIC DNA]</scope>
    <source>
        <strain evidence="6">DSM 24740</strain>
    </source>
</reference>
<proteinExistence type="predicted"/>
<dbReference type="RefSeq" id="WP_090173535.1">
    <property type="nucleotide sequence ID" value="NZ_FOFB01000045.1"/>
</dbReference>
<evidence type="ECO:0000256" key="2">
    <source>
        <dbReference type="ARBA" id="ARBA00022801"/>
    </source>
</evidence>
<organism evidence="5 6">
    <name type="scientific">Neolewinella agarilytica</name>
    <dbReference type="NCBI Taxonomy" id="478744"/>
    <lineage>
        <taxon>Bacteria</taxon>
        <taxon>Pseudomonadati</taxon>
        <taxon>Bacteroidota</taxon>
        <taxon>Saprospiria</taxon>
        <taxon>Saprospirales</taxon>
        <taxon>Lewinellaceae</taxon>
        <taxon>Neolewinella</taxon>
    </lineage>
</organism>
<protein>
    <submittedName>
        <fullName evidence="5">ADP-ribose pyrophosphatase YjhB, NUDIX family</fullName>
    </submittedName>
</protein>